<dbReference type="SUPFAM" id="SSF56784">
    <property type="entry name" value="HAD-like"/>
    <property type="match status" value="1"/>
</dbReference>
<reference evidence="18 19" key="1">
    <citation type="submission" date="2011-06" db="EMBL/GenBank/DDBJ databases">
        <title>The Genome Sequence of Fusarium oxysporum FOSC 3-a.</title>
        <authorList>
            <consortium name="The Broad Institute Genome Sequencing Platform"/>
            <person name="Ma L.-J."/>
            <person name="Gale L.R."/>
            <person name="Schwartz D.C."/>
            <person name="Zhou S."/>
            <person name="Corby-Kistler H."/>
            <person name="Young S.K."/>
            <person name="Zeng Q."/>
            <person name="Gargeya S."/>
            <person name="Fitzgerald M."/>
            <person name="Haas B."/>
            <person name="Abouelleil A."/>
            <person name="Alvarado L."/>
            <person name="Arachchi H.M."/>
            <person name="Berlin A."/>
            <person name="Brown A."/>
            <person name="Chapman S.B."/>
            <person name="Chen Z."/>
            <person name="Dunbar C."/>
            <person name="Freedman E."/>
            <person name="Gearin G."/>
            <person name="Gellesch M."/>
            <person name="Goldberg J."/>
            <person name="Griggs A."/>
            <person name="Gujja S."/>
            <person name="Heiman D."/>
            <person name="Howarth C."/>
            <person name="Larson L."/>
            <person name="Lui A."/>
            <person name="MacDonald P.J.P."/>
            <person name="Mehta T."/>
            <person name="Montmayeur A."/>
            <person name="Murphy C."/>
            <person name="Neiman D."/>
            <person name="Pearson M."/>
            <person name="Priest M."/>
            <person name="Roberts A."/>
            <person name="Saif S."/>
            <person name="Shea T."/>
            <person name="Shenoy N."/>
            <person name="Sisk P."/>
            <person name="Stolte C."/>
            <person name="Sykes S."/>
            <person name="Wortman J."/>
            <person name="Nusbaum C."/>
            <person name="Birren B."/>
        </authorList>
    </citation>
    <scope>NUCLEOTIDE SEQUENCE [LARGE SCALE GENOMIC DNA]</scope>
    <source>
        <strain evidence="19">FOSC 3-a</strain>
    </source>
</reference>
<dbReference type="InterPro" id="IPR033379">
    <property type="entry name" value="Acid_Pase_AS"/>
</dbReference>
<evidence type="ECO:0000256" key="11">
    <source>
        <dbReference type="ARBA" id="ARBA00022967"/>
    </source>
</evidence>
<dbReference type="NCBIfam" id="TIGR00003">
    <property type="entry name" value="copper ion binding protein"/>
    <property type="match status" value="1"/>
</dbReference>
<dbReference type="InterPro" id="IPR006121">
    <property type="entry name" value="HMA_dom"/>
</dbReference>
<keyword evidence="7" id="KW-0677">Repeat</keyword>
<dbReference type="CDD" id="cd02094">
    <property type="entry name" value="P-type_ATPase_Cu-like"/>
    <property type="match status" value="1"/>
</dbReference>
<evidence type="ECO:0000256" key="3">
    <source>
        <dbReference type="ARBA" id="ARBA00006024"/>
    </source>
</evidence>
<dbReference type="SFLD" id="SFLDF00027">
    <property type="entry name" value="p-type_atpase"/>
    <property type="match status" value="1"/>
</dbReference>
<dbReference type="InterPro" id="IPR018303">
    <property type="entry name" value="ATPase_P-typ_P_site"/>
</dbReference>
<dbReference type="InterPro" id="IPR023214">
    <property type="entry name" value="HAD_sf"/>
</dbReference>
<dbReference type="Pfam" id="PF00702">
    <property type="entry name" value="Hydrolase"/>
    <property type="match status" value="1"/>
</dbReference>
<dbReference type="PRINTS" id="PR00119">
    <property type="entry name" value="CATATPASE"/>
</dbReference>
<evidence type="ECO:0000256" key="10">
    <source>
        <dbReference type="ARBA" id="ARBA00022842"/>
    </source>
</evidence>
<keyword evidence="6 15" id="KW-0479">Metal-binding</keyword>
<evidence type="ECO:0000313" key="18">
    <source>
        <dbReference type="EMBL" id="EWY79819.1"/>
    </source>
</evidence>
<keyword evidence="10" id="KW-0460">Magnesium</keyword>
<evidence type="ECO:0000256" key="5">
    <source>
        <dbReference type="ARBA" id="ARBA00022692"/>
    </source>
</evidence>
<dbReference type="InterPro" id="IPR023299">
    <property type="entry name" value="ATPase_P-typ_cyto_dom_N"/>
</dbReference>
<dbReference type="OrthoDB" id="432719at2759"/>
<dbReference type="InterPro" id="IPR036163">
    <property type="entry name" value="HMA_dom_sf"/>
</dbReference>
<dbReference type="SFLD" id="SFLDS00003">
    <property type="entry name" value="Haloacid_Dehalogenase"/>
    <property type="match status" value="1"/>
</dbReference>
<dbReference type="AlphaFoldDB" id="W9HFN8"/>
<dbReference type="GO" id="GO:0005524">
    <property type="term" value="F:ATP binding"/>
    <property type="evidence" value="ECO:0007669"/>
    <property type="project" value="UniProtKB-UniRule"/>
</dbReference>
<dbReference type="GO" id="GO:0043682">
    <property type="term" value="F:P-type divalent copper transporter activity"/>
    <property type="evidence" value="ECO:0007669"/>
    <property type="project" value="TreeGrafter"/>
</dbReference>
<evidence type="ECO:0000256" key="16">
    <source>
        <dbReference type="SAM" id="MobiDB-lite"/>
    </source>
</evidence>
<dbReference type="Gene3D" id="3.30.70.100">
    <property type="match status" value="2"/>
</dbReference>
<evidence type="ECO:0000256" key="6">
    <source>
        <dbReference type="ARBA" id="ARBA00022723"/>
    </source>
</evidence>
<feature type="transmembrane region" description="Helical" evidence="15">
    <location>
        <begin position="430"/>
        <end position="449"/>
    </location>
</feature>
<dbReference type="Proteomes" id="UP000030753">
    <property type="component" value="Unassembled WGS sequence"/>
</dbReference>
<dbReference type="InterPro" id="IPR027256">
    <property type="entry name" value="P-typ_ATPase_IB"/>
</dbReference>
<dbReference type="InterPro" id="IPR006122">
    <property type="entry name" value="HMA_Cu_ion-bd"/>
</dbReference>
<feature type="transmembrane region" description="Helical" evidence="15">
    <location>
        <begin position="486"/>
        <end position="506"/>
    </location>
</feature>
<keyword evidence="9 15" id="KW-0067">ATP-binding</keyword>
<evidence type="ECO:0000313" key="19">
    <source>
        <dbReference type="Proteomes" id="UP000030753"/>
    </source>
</evidence>
<dbReference type="InterPro" id="IPR059000">
    <property type="entry name" value="ATPase_P-type_domA"/>
</dbReference>
<dbReference type="Gene3D" id="2.70.150.10">
    <property type="entry name" value="Calcium-transporting ATPase, cytoplasmic transduction domain A"/>
    <property type="match status" value="1"/>
</dbReference>
<dbReference type="FunFam" id="2.70.150.10:FF:000068">
    <property type="entry name" value="Copper resistance-associated P-type ATPase"/>
    <property type="match status" value="1"/>
</dbReference>
<organism evidence="18 19">
    <name type="scientific">Fusarium oxysporum NRRL 32931</name>
    <dbReference type="NCBI Taxonomy" id="660029"/>
    <lineage>
        <taxon>Eukaryota</taxon>
        <taxon>Fungi</taxon>
        <taxon>Dikarya</taxon>
        <taxon>Ascomycota</taxon>
        <taxon>Pezizomycotina</taxon>
        <taxon>Sordariomycetes</taxon>
        <taxon>Hypocreomycetidae</taxon>
        <taxon>Hypocreales</taxon>
        <taxon>Nectriaceae</taxon>
        <taxon>Fusarium</taxon>
        <taxon>Fusarium oxysporum species complex</taxon>
    </lineage>
</organism>
<dbReference type="InterPro" id="IPR001757">
    <property type="entry name" value="P_typ_ATPase"/>
</dbReference>
<keyword evidence="8 15" id="KW-0547">Nucleotide-binding</keyword>
<dbReference type="InterPro" id="IPR044492">
    <property type="entry name" value="P_typ_ATPase_HD_dom"/>
</dbReference>
<dbReference type="SFLD" id="SFLDG00002">
    <property type="entry name" value="C1.7:_P-type_atpase_like"/>
    <property type="match status" value="1"/>
</dbReference>
<feature type="region of interest" description="Disordered" evidence="16">
    <location>
        <begin position="86"/>
        <end position="106"/>
    </location>
</feature>
<dbReference type="NCBIfam" id="TIGR01494">
    <property type="entry name" value="ATPase_P-type"/>
    <property type="match status" value="2"/>
</dbReference>
<dbReference type="Pfam" id="PF00122">
    <property type="entry name" value="E1-E2_ATPase"/>
    <property type="match status" value="1"/>
</dbReference>
<dbReference type="Gene3D" id="3.40.1110.10">
    <property type="entry name" value="Calcium-transporting ATPase, cytoplasmic domain N"/>
    <property type="match status" value="1"/>
</dbReference>
<dbReference type="SUPFAM" id="SSF81660">
    <property type="entry name" value="Metal cation-transporting ATPase, ATP-binding domain N"/>
    <property type="match status" value="1"/>
</dbReference>
<feature type="transmembrane region" description="Helical" evidence="15">
    <location>
        <begin position="677"/>
        <end position="698"/>
    </location>
</feature>
<dbReference type="HOGENOM" id="CLU_001771_0_2_1"/>
<dbReference type="PANTHER" id="PTHR43520">
    <property type="entry name" value="ATP7, ISOFORM B"/>
    <property type="match status" value="1"/>
</dbReference>
<dbReference type="PROSITE" id="PS50846">
    <property type="entry name" value="HMA_2"/>
    <property type="match status" value="1"/>
</dbReference>
<feature type="transmembrane region" description="Helical" evidence="15">
    <location>
        <begin position="718"/>
        <end position="748"/>
    </location>
</feature>
<evidence type="ECO:0000256" key="9">
    <source>
        <dbReference type="ARBA" id="ARBA00022840"/>
    </source>
</evidence>
<feature type="domain" description="HMA" evidence="17">
    <location>
        <begin position="206"/>
        <end position="272"/>
    </location>
</feature>
<dbReference type="InterPro" id="IPR023298">
    <property type="entry name" value="ATPase_P-typ_TM_dom_sf"/>
</dbReference>
<evidence type="ECO:0000256" key="8">
    <source>
        <dbReference type="ARBA" id="ARBA00022741"/>
    </source>
</evidence>
<comment type="subcellular location">
    <subcellularLocation>
        <location evidence="1">Endomembrane system</location>
        <topology evidence="1">Multi-pass membrane protein</topology>
    </subcellularLocation>
    <subcellularLocation>
        <location evidence="15">Membrane</location>
    </subcellularLocation>
</comment>
<gene>
    <name evidence="18" type="ORF">FOYG_17000</name>
</gene>
<feature type="transmembrane region" description="Helical" evidence="15">
    <location>
        <begin position="1112"/>
        <end position="1132"/>
    </location>
</feature>
<evidence type="ECO:0000256" key="7">
    <source>
        <dbReference type="ARBA" id="ARBA00022737"/>
    </source>
</evidence>
<dbReference type="GO" id="GO:0016887">
    <property type="term" value="F:ATP hydrolysis activity"/>
    <property type="evidence" value="ECO:0007669"/>
    <property type="project" value="InterPro"/>
</dbReference>
<dbReference type="PANTHER" id="PTHR43520:SF32">
    <property type="entry name" value="COPPER RESISTANCE P-TYPE ATPASE (EUROFUNG)"/>
    <property type="match status" value="1"/>
</dbReference>
<dbReference type="PRINTS" id="PR00120">
    <property type="entry name" value="HATPASE"/>
</dbReference>
<keyword evidence="11" id="KW-1278">Translocase</keyword>
<dbReference type="PROSITE" id="PS01229">
    <property type="entry name" value="COF_2"/>
    <property type="match status" value="1"/>
</dbReference>
<evidence type="ECO:0000256" key="13">
    <source>
        <dbReference type="ARBA" id="ARBA00023065"/>
    </source>
</evidence>
<dbReference type="SUPFAM" id="SSF81665">
    <property type="entry name" value="Calcium ATPase, transmembrane domain M"/>
    <property type="match status" value="1"/>
</dbReference>
<dbReference type="InterPro" id="IPR008250">
    <property type="entry name" value="ATPase_P-typ_transduc_dom_A_sf"/>
</dbReference>
<protein>
    <recommendedName>
        <fullName evidence="17">HMA domain-containing protein</fullName>
    </recommendedName>
</protein>
<feature type="transmembrane region" description="Helical" evidence="15">
    <location>
        <begin position="388"/>
        <end position="410"/>
    </location>
</feature>
<dbReference type="FunFam" id="3.30.70.100:FF:000001">
    <property type="entry name" value="ATPase copper transporting beta"/>
    <property type="match status" value="1"/>
</dbReference>
<feature type="compositionally biased region" description="Low complexity" evidence="16">
    <location>
        <begin position="86"/>
        <end position="103"/>
    </location>
</feature>
<dbReference type="EMBL" id="JH717854">
    <property type="protein sequence ID" value="EWY79819.1"/>
    <property type="molecule type" value="Genomic_DNA"/>
</dbReference>
<dbReference type="NCBIfam" id="TIGR01525">
    <property type="entry name" value="ATPase-IB_hvy"/>
    <property type="match status" value="1"/>
</dbReference>
<dbReference type="PROSITE" id="PS00154">
    <property type="entry name" value="ATPASE_E1_E2"/>
    <property type="match status" value="1"/>
</dbReference>
<dbReference type="PROSITE" id="PS00616">
    <property type="entry name" value="HIS_ACID_PHOSPHAT_1"/>
    <property type="match status" value="1"/>
</dbReference>
<name>W9HFN8_FUSOX</name>
<evidence type="ECO:0000256" key="4">
    <source>
        <dbReference type="ARBA" id="ARBA00022448"/>
    </source>
</evidence>
<dbReference type="GO" id="GO:0005507">
    <property type="term" value="F:copper ion binding"/>
    <property type="evidence" value="ECO:0007669"/>
    <property type="project" value="InterPro"/>
</dbReference>
<keyword evidence="13" id="KW-0406">Ion transport</keyword>
<evidence type="ECO:0000256" key="1">
    <source>
        <dbReference type="ARBA" id="ARBA00004127"/>
    </source>
</evidence>
<dbReference type="GO" id="GO:0016020">
    <property type="term" value="C:membrane"/>
    <property type="evidence" value="ECO:0007669"/>
    <property type="project" value="UniProtKB-SubCell"/>
</dbReference>
<dbReference type="CDD" id="cd00371">
    <property type="entry name" value="HMA"/>
    <property type="match status" value="2"/>
</dbReference>
<feature type="region of interest" description="Disordered" evidence="16">
    <location>
        <begin position="592"/>
        <end position="621"/>
    </location>
</feature>
<evidence type="ECO:0000259" key="17">
    <source>
        <dbReference type="PROSITE" id="PS50846"/>
    </source>
</evidence>
<evidence type="ECO:0000256" key="12">
    <source>
        <dbReference type="ARBA" id="ARBA00022989"/>
    </source>
</evidence>
<dbReference type="InterPro" id="IPR036412">
    <property type="entry name" value="HAD-like_sf"/>
</dbReference>
<dbReference type="Gene3D" id="3.40.50.1000">
    <property type="entry name" value="HAD superfamily/HAD-like"/>
    <property type="match status" value="1"/>
</dbReference>
<evidence type="ECO:0000256" key="2">
    <source>
        <dbReference type="ARBA" id="ARBA00005375"/>
    </source>
</evidence>
<evidence type="ECO:0000256" key="15">
    <source>
        <dbReference type="RuleBase" id="RU362081"/>
    </source>
</evidence>
<feature type="transmembrane region" description="Helical" evidence="15">
    <location>
        <begin position="518"/>
        <end position="536"/>
    </location>
</feature>
<dbReference type="SUPFAM" id="SSF81653">
    <property type="entry name" value="Calcium ATPase, transduction domain A"/>
    <property type="match status" value="1"/>
</dbReference>
<keyword evidence="5 15" id="KW-0812">Transmembrane</keyword>
<comment type="similarity">
    <text evidence="3 15">Belongs to the cation transport ATPase (P-type) (TC 3.A.3) family. Type IB subfamily.</text>
</comment>
<keyword evidence="14 15" id="KW-0472">Membrane</keyword>
<comment type="similarity">
    <text evidence="2">Belongs to the histidine acid phosphatase family.</text>
</comment>
<dbReference type="GO" id="GO:0055070">
    <property type="term" value="P:copper ion homeostasis"/>
    <property type="evidence" value="ECO:0007669"/>
    <property type="project" value="TreeGrafter"/>
</dbReference>
<sequence>MSPSTLPGCNPSGALITSLHISNFHCSSCIPTIRKALQKSFIRHISWISPNLVTSVVTVEHDTVASSTDMKSALEEFGFEVSAMATSPSTPAATGQQGPGAAETAEDESWHTFNLVAWIACSAASGQSAADREQRAKVHLQSCEKCQLSKRNGETPAVEVDMLAALQPSTSTALNRTSEAEGAARASSKRLVIAGTTGEVIPEGRRRATLAVRGMTCAVCVNAITDELGRLEGVVDAVVSLVSNSAMVTFDGGNARMPQIVEAIEDLGYEATVDNVTNLDEQGIEGIVATEERIVDIKLDGIYCPQCPSRVARSLAGFRRQLAIVGMPTSVQNPVIQVRYLPDAPGFTVRRIIEAIEASDEAIRASVYHAPTIEERSRQIRRRYQRQLLYRVILTAVICIPTFVIGIVYMNLLSDSNAGKSYLMAPLVSGIGRGQFALLALATPVYFCAADAFHAKAIKEIRALWRHGSRTPVLQRFYRFGSMNTLMSLGTTIAYVASVAQLIAAGVNHPTELSNADLYFDSVVFLTFFILLGRVIESLSKARAGDAVEMLGKLRPTTAILVERLNDGEEGDEKVSVVQADLLDLGDLVRVPHGGSPPSDGTLVRGDSTFDESSLTGESRPVRKRAHDQVFSGTVNKGAPVLVRITGVAGRSMLDQIVDAVREGQTKRAPVEQIADVMTAYFVPAITLTAILTWLTWMSLGWAGRLPVDWLDVTSGGWVAWSLQFAIAVFVVACPCGLALAAPTAVFVGGGLAARHGILAKGGGEAFEKASKVDTVMFDKTGTLTLGGEPSITDAEFYVNGDDAWKATLLAAVKAVEENSTHPVAKAVSVYSASEASSSVIIGNLNEIPGKGMAATCSSLAAPDAQFEILIGSEALLADFSVDIPQAVTTILERWKTEAKSIALVAYKRISSQGPRNPPDHPTPHVLAAAFAVSDPIRPEAPAIVRALHARGVAVWLLSGDNVLTASAVAARVGIRTDRVVAGMLPTQKAAALERLRRGTEAGGGWTGAPRRVPVIAMVGDGVNDAPALTAADVGVAMESGADVALGAADFVLLRADLRGVLNLLDLSRAILGRIKVNFAWAVVYNIIAIPIAAGCLYSISNNGQHVRLDPVWASLAMALSSISVVTSSLALRSPIPGLGFRVKKIADEIADMA</sequence>
<dbReference type="Pfam" id="PF00403">
    <property type="entry name" value="HMA"/>
    <property type="match status" value="1"/>
</dbReference>
<dbReference type="SUPFAM" id="SSF55008">
    <property type="entry name" value="HMA, heavy metal-associated domain"/>
    <property type="match status" value="2"/>
</dbReference>
<evidence type="ECO:0000256" key="14">
    <source>
        <dbReference type="ARBA" id="ARBA00023136"/>
    </source>
</evidence>
<feature type="transmembrane region" description="Helical" evidence="15">
    <location>
        <begin position="1079"/>
        <end position="1100"/>
    </location>
</feature>
<keyword evidence="12 15" id="KW-1133">Transmembrane helix</keyword>
<keyword evidence="4" id="KW-0813">Transport</keyword>
<proteinExistence type="inferred from homology"/>
<accession>W9HFN8</accession>